<dbReference type="Proteomes" id="UP000188637">
    <property type="component" value="Unassembled WGS sequence"/>
</dbReference>
<evidence type="ECO:0000313" key="2">
    <source>
        <dbReference type="Proteomes" id="UP000188637"/>
    </source>
</evidence>
<reference evidence="1" key="1">
    <citation type="submission" date="2016-08" db="EMBL/GenBank/DDBJ databases">
        <authorList>
            <person name="Ngugi D.K."/>
            <person name="Miyake S."/>
            <person name="Stingl U."/>
        </authorList>
    </citation>
    <scope>NUCLEOTIDE SEQUENCE</scope>
    <source>
        <strain evidence="1">SCG-D08WGA-EpuloA1</strain>
    </source>
</reference>
<sequence>MKKFVFAITFLISNTVLAMVETKVYADYNSPLSRGSDLEITIQTDASKFGDDLSIGKIVSLDELGLEVYVNNSELLYDHSYDALDIDEKKCTALYLGDGVIEFMIEGEYTGYGSSASIGMYSNIERKSIFSTSIDLDVKEAAEVGAVTEIIAPTIAVLNGERQQIGFTLKNGDEYTNRSEMILTLADEDESSGINIITDKINVPKMVPYEQKEFLATIEVGKDVLQGKHKINLKLNGGVHEIWLKVDSDYIPPTLEITSENTEGFIKDQPKEIKINLKNVGEVAAENLKLELTQNDKIFVLDGSNVRYVESIAPGGVVTIPIKMQVIPHDLSEEDGIETIPLQLKSTFIDDLNKTYEDNQYIYLSTIVEKDDDEDLKKEIIIDNIIEPVIPIPIEENFDIGFSVTAPDGAENVKITVTGAEGIIPKTKNLFMVNKFKENEPQDYIVTFLATDTITTGMHLVEININYTLNDKEISYSQYATINIENVKEKKKEEIIIYNIIEPTKIMPVKENFDIGFSALAPDGAENVKITVTGAEGIIPKTKNLFMINEFEENKPQDFTVTFLATDKVITGMYLAEINIEYILNGEEITYSQYATIGIENEENDEEKEEITIDNIIEPTKTMQVGENFDVGFSVKAPDGAKNVKITVNGTEGIIPKTKNLFMINEINKGETQNYSVTFSTTDKVTTNIYPIEMNVEYSLNNKDINYSQYATISIENEEEDKDDDKEKGGKPKVIIGEYNSDPVVVQAGEEFTLNIGFLNTHKELGVFNFKANLTINEEGEGNTGSVFTPVGGSNTFYIDEMDTQEIVNKTIRMYTIPSAVPKTYELSISMEYEDEHGETITATEFIGIPVEQVTKLEVADVTTELVEVGSESELRAQIFNKGKTNISNIVISTTGDGFEVIDNKMIIGKLEQGMVEDYEPTIIPMEPGILHGQINIEFEDVTGKVNNIFQTFEMEAMEAYIEEDFNYDVTYEEIYEEEPIIEEPPIWPKVLGTSLGMGVAAFITKIYAKKHFRKLEDEYDDED</sequence>
<comment type="caution">
    <text evidence="1">The sequence shown here is derived from an EMBL/GenBank/DDBJ whole genome shotgun (WGS) entry which is preliminary data.</text>
</comment>
<proteinExistence type="predicted"/>
<protein>
    <submittedName>
        <fullName evidence="1">Uncharacterized protein</fullName>
    </submittedName>
</protein>
<gene>
    <name evidence="1" type="ORF">AN640_06390</name>
</gene>
<organism evidence="1 2">
    <name type="scientific">Candidatus Epulonipiscium fishelsonii</name>
    <dbReference type="NCBI Taxonomy" id="77094"/>
    <lineage>
        <taxon>Bacteria</taxon>
        <taxon>Bacillati</taxon>
        <taxon>Bacillota</taxon>
        <taxon>Clostridia</taxon>
        <taxon>Lachnospirales</taxon>
        <taxon>Lachnospiraceae</taxon>
        <taxon>Candidatus Epulonipiscium</taxon>
    </lineage>
</organism>
<name>A0ACC8XH87_9FIRM</name>
<dbReference type="EMBL" id="LJHD01000149">
    <property type="protein sequence ID" value="ONI43368.1"/>
    <property type="molecule type" value="Genomic_DNA"/>
</dbReference>
<evidence type="ECO:0000313" key="1">
    <source>
        <dbReference type="EMBL" id="ONI43368.1"/>
    </source>
</evidence>
<accession>A0ACC8XH87</accession>
<keyword evidence="2" id="KW-1185">Reference proteome</keyword>